<feature type="zinc finger region" description="TRAF-type" evidence="4">
    <location>
        <begin position="96"/>
        <end position="142"/>
    </location>
</feature>
<evidence type="ECO:0000256" key="2">
    <source>
        <dbReference type="ARBA" id="ARBA00022771"/>
    </source>
</evidence>
<keyword evidence="1 4" id="KW-0479">Metal-binding</keyword>
<evidence type="ECO:0000256" key="5">
    <source>
        <dbReference type="SAM" id="Coils"/>
    </source>
</evidence>
<dbReference type="Gene3D" id="3.30.40.10">
    <property type="entry name" value="Zinc/RING finger domain, C3HC4 (zinc finger)"/>
    <property type="match status" value="2"/>
</dbReference>
<accession>A0ABQ8UJN7</accession>
<feature type="coiled-coil region" evidence="5">
    <location>
        <begin position="205"/>
        <end position="232"/>
    </location>
</feature>
<evidence type="ECO:0000313" key="9">
    <source>
        <dbReference type="Proteomes" id="UP001141327"/>
    </source>
</evidence>
<dbReference type="SUPFAM" id="SSF57850">
    <property type="entry name" value="RING/U-box"/>
    <property type="match status" value="1"/>
</dbReference>
<evidence type="ECO:0000256" key="6">
    <source>
        <dbReference type="SAM" id="MobiDB-lite"/>
    </source>
</evidence>
<comment type="caution">
    <text evidence="8">The sequence shown here is derived from an EMBL/GenBank/DDBJ whole genome shotgun (WGS) entry which is preliminary data.</text>
</comment>
<evidence type="ECO:0000259" key="7">
    <source>
        <dbReference type="PROSITE" id="PS50145"/>
    </source>
</evidence>
<dbReference type="Proteomes" id="UP001141327">
    <property type="component" value="Unassembled WGS sequence"/>
</dbReference>
<dbReference type="InterPro" id="IPR001293">
    <property type="entry name" value="Znf_TRAF"/>
</dbReference>
<evidence type="ECO:0000256" key="3">
    <source>
        <dbReference type="ARBA" id="ARBA00022833"/>
    </source>
</evidence>
<protein>
    <recommendedName>
        <fullName evidence="7">TRAF-type domain-containing protein</fullName>
    </recommendedName>
</protein>
<dbReference type="EMBL" id="JAPMOS010000019">
    <property type="protein sequence ID" value="KAJ4459430.1"/>
    <property type="molecule type" value="Genomic_DNA"/>
</dbReference>
<organism evidence="8 9">
    <name type="scientific">Paratrimastix pyriformis</name>
    <dbReference type="NCBI Taxonomy" id="342808"/>
    <lineage>
        <taxon>Eukaryota</taxon>
        <taxon>Metamonada</taxon>
        <taxon>Preaxostyla</taxon>
        <taxon>Paratrimastigidae</taxon>
        <taxon>Paratrimastix</taxon>
    </lineage>
</organism>
<proteinExistence type="predicted"/>
<keyword evidence="9" id="KW-1185">Reference proteome</keyword>
<dbReference type="PANTHER" id="PTHR10131:SF94">
    <property type="entry name" value="TNF RECEPTOR-ASSOCIATED FACTOR 4"/>
    <property type="match status" value="1"/>
</dbReference>
<dbReference type="Gene3D" id="1.20.1600.10">
    <property type="entry name" value="Outer membrane efflux proteins (OEP)"/>
    <property type="match status" value="1"/>
</dbReference>
<dbReference type="InterPro" id="IPR013083">
    <property type="entry name" value="Znf_RING/FYVE/PHD"/>
</dbReference>
<feature type="region of interest" description="Disordered" evidence="6">
    <location>
        <begin position="350"/>
        <end position="369"/>
    </location>
</feature>
<gene>
    <name evidence="8" type="ORF">PAPYR_4475</name>
</gene>
<feature type="domain" description="TRAF-type" evidence="7">
    <location>
        <begin position="96"/>
        <end position="142"/>
    </location>
</feature>
<keyword evidence="2 4" id="KW-0863">Zinc-finger</keyword>
<reference evidence="8" key="1">
    <citation type="journal article" date="2022" name="bioRxiv">
        <title>Genomics of Preaxostyla Flagellates Illuminates Evolutionary Transitions and the Path Towards Mitochondrial Loss.</title>
        <authorList>
            <person name="Novak L.V.F."/>
            <person name="Treitli S.C."/>
            <person name="Pyrih J."/>
            <person name="Halakuc P."/>
            <person name="Pipaliya S.V."/>
            <person name="Vacek V."/>
            <person name="Brzon O."/>
            <person name="Soukal P."/>
            <person name="Eme L."/>
            <person name="Dacks J.B."/>
            <person name="Karnkowska A."/>
            <person name="Elias M."/>
            <person name="Hampl V."/>
        </authorList>
    </citation>
    <scope>NUCLEOTIDE SEQUENCE</scope>
    <source>
        <strain evidence="8">RCP-MX</strain>
    </source>
</reference>
<evidence type="ECO:0000313" key="8">
    <source>
        <dbReference type="EMBL" id="KAJ4459430.1"/>
    </source>
</evidence>
<evidence type="ECO:0000256" key="1">
    <source>
        <dbReference type="ARBA" id="ARBA00022723"/>
    </source>
</evidence>
<keyword evidence="5" id="KW-0175">Coiled coil</keyword>
<sequence length="369" mass="39357">MGDVEQRENSEPRLGLHERCHAHYEDPASLSCGDTVCRACASAIGGVCPTCSDKIAPDQLHPSRLALRQVQKMRCHCPNRGLGCEAVVGVLDVEHHLGAECEWREEECDQCHQQVRRAEMAHHKDTTCARKPVACGYADVGCPTSCAQCDLAVHERDGVAAHMGLLRQCLAGTSLELAQTRHELTQTQHELVESKVAQSGTVAALSQTQHDLAQTKAELAQTQQELAAVRAQIDQLFIPPAAPEGLTARWDGATKEVIIDWLPVPSICAGAGPVPMNDLAGPIVAAALPRPPIRFRVQATLIAGGAGCDLNNTVVVYSGPECRCRYRFPPGAPGAVARFAVVAMRGLAESGPSAPATCTRPDVHPAPPL</sequence>
<dbReference type="PANTHER" id="PTHR10131">
    <property type="entry name" value="TNF RECEPTOR ASSOCIATED FACTOR"/>
    <property type="match status" value="1"/>
</dbReference>
<keyword evidence="3 4" id="KW-0862">Zinc</keyword>
<dbReference type="PROSITE" id="PS50145">
    <property type="entry name" value="ZF_TRAF"/>
    <property type="match status" value="1"/>
</dbReference>
<name>A0ABQ8UJN7_9EUKA</name>
<evidence type="ECO:0000256" key="4">
    <source>
        <dbReference type="PROSITE-ProRule" id="PRU00207"/>
    </source>
</evidence>